<evidence type="ECO:0000256" key="1">
    <source>
        <dbReference type="ARBA" id="ARBA00005254"/>
    </source>
</evidence>
<sequence>MSLLIADQDGIRRITLNRPEKRNALDTATIAALIAALSAAAGEDAVRAVVLAGNGVLFSAGGDLAEMRAPSTPEQKAARGGAMRLLFALPATLRLPVIAAVQGGAVGAGAALAMGCDAVVMADDAWFAWPEAKHRILPYLVGPPLAARVPRGVAFDLLATGRKLPAAEAQALGLVARVVPAAALEAEALRLAEEAASMPPEMMLAVKRMITP</sequence>
<dbReference type="PANTHER" id="PTHR11941">
    <property type="entry name" value="ENOYL-COA HYDRATASE-RELATED"/>
    <property type="match status" value="1"/>
</dbReference>
<dbReference type="AlphaFoldDB" id="A0A2W7ISI4"/>
<dbReference type="CDD" id="cd06558">
    <property type="entry name" value="crotonase-like"/>
    <property type="match status" value="1"/>
</dbReference>
<comment type="similarity">
    <text evidence="1 2">Belongs to the enoyl-CoA hydratase/isomerase family.</text>
</comment>
<dbReference type="SUPFAM" id="SSF52096">
    <property type="entry name" value="ClpP/crotonase"/>
    <property type="match status" value="1"/>
</dbReference>
<evidence type="ECO:0000313" key="3">
    <source>
        <dbReference type="EMBL" id="PZW48670.1"/>
    </source>
</evidence>
<keyword evidence="4" id="KW-1185">Reference proteome</keyword>
<dbReference type="GO" id="GO:0003824">
    <property type="term" value="F:catalytic activity"/>
    <property type="evidence" value="ECO:0007669"/>
    <property type="project" value="InterPro"/>
</dbReference>
<dbReference type="RefSeq" id="WP_111396999.1">
    <property type="nucleotide sequence ID" value="NZ_QKYU01000004.1"/>
</dbReference>
<dbReference type="EMBL" id="QKYU01000004">
    <property type="protein sequence ID" value="PZW48670.1"/>
    <property type="molecule type" value="Genomic_DNA"/>
</dbReference>
<dbReference type="Proteomes" id="UP000249688">
    <property type="component" value="Unassembled WGS sequence"/>
</dbReference>
<dbReference type="InterPro" id="IPR018376">
    <property type="entry name" value="Enoyl-CoA_hyd/isom_CS"/>
</dbReference>
<proteinExistence type="inferred from homology"/>
<dbReference type="InterPro" id="IPR001753">
    <property type="entry name" value="Enoyl-CoA_hydra/iso"/>
</dbReference>
<protein>
    <submittedName>
        <fullName evidence="3">Enoyl-CoA hydratase/carnithine racemase</fullName>
    </submittedName>
</protein>
<dbReference type="GO" id="GO:0006635">
    <property type="term" value="P:fatty acid beta-oxidation"/>
    <property type="evidence" value="ECO:0007669"/>
    <property type="project" value="TreeGrafter"/>
</dbReference>
<comment type="caution">
    <text evidence="3">The sequence shown here is derived from an EMBL/GenBank/DDBJ whole genome shotgun (WGS) entry which is preliminary data.</text>
</comment>
<organism evidence="3 4">
    <name type="scientific">Humitalea rosea</name>
    <dbReference type="NCBI Taxonomy" id="990373"/>
    <lineage>
        <taxon>Bacteria</taxon>
        <taxon>Pseudomonadati</taxon>
        <taxon>Pseudomonadota</taxon>
        <taxon>Alphaproteobacteria</taxon>
        <taxon>Acetobacterales</taxon>
        <taxon>Roseomonadaceae</taxon>
        <taxon>Humitalea</taxon>
    </lineage>
</organism>
<evidence type="ECO:0000256" key="2">
    <source>
        <dbReference type="RuleBase" id="RU003707"/>
    </source>
</evidence>
<name>A0A2W7ISI4_9PROT</name>
<dbReference type="OrthoDB" id="9775794at2"/>
<reference evidence="3 4" key="1">
    <citation type="submission" date="2018-06" db="EMBL/GenBank/DDBJ databases">
        <title>Genomic Encyclopedia of Archaeal and Bacterial Type Strains, Phase II (KMG-II): from individual species to whole genera.</title>
        <authorList>
            <person name="Goeker M."/>
        </authorList>
    </citation>
    <scope>NUCLEOTIDE SEQUENCE [LARGE SCALE GENOMIC DNA]</scope>
    <source>
        <strain evidence="3 4">DSM 24525</strain>
    </source>
</reference>
<dbReference type="Pfam" id="PF00378">
    <property type="entry name" value="ECH_1"/>
    <property type="match status" value="1"/>
</dbReference>
<dbReference type="PANTHER" id="PTHR11941:SF54">
    <property type="entry name" value="ENOYL-COA HYDRATASE, MITOCHONDRIAL"/>
    <property type="match status" value="1"/>
</dbReference>
<gene>
    <name evidence="3" type="ORF">C8P66_10486</name>
</gene>
<dbReference type="InterPro" id="IPR029045">
    <property type="entry name" value="ClpP/crotonase-like_dom_sf"/>
</dbReference>
<dbReference type="PROSITE" id="PS00166">
    <property type="entry name" value="ENOYL_COA_HYDRATASE"/>
    <property type="match status" value="1"/>
</dbReference>
<evidence type="ECO:0000313" key="4">
    <source>
        <dbReference type="Proteomes" id="UP000249688"/>
    </source>
</evidence>
<accession>A0A2W7ISI4</accession>
<dbReference type="Gene3D" id="3.90.226.10">
    <property type="entry name" value="2-enoyl-CoA Hydratase, Chain A, domain 1"/>
    <property type="match status" value="1"/>
</dbReference>